<feature type="compositionally biased region" description="Basic and acidic residues" evidence="1">
    <location>
        <begin position="59"/>
        <end position="72"/>
    </location>
</feature>
<name>A0A512RQ48_9BACT</name>
<keyword evidence="2" id="KW-1133">Transmembrane helix</keyword>
<keyword evidence="4" id="KW-1185">Reference proteome</keyword>
<sequence length="83" mass="9228">MKKNAGYFYKEIPEDNSTTAQAQWAAVVTVLSVLLFNAAMIVGFCMAQISQPSIAPLPEHEMEEQRSHDKRPIPPPGVFWPGL</sequence>
<dbReference type="EMBL" id="BKAU01000005">
    <property type="protein sequence ID" value="GEP97820.1"/>
    <property type="molecule type" value="Genomic_DNA"/>
</dbReference>
<comment type="caution">
    <text evidence="3">The sequence shown here is derived from an EMBL/GenBank/DDBJ whole genome shotgun (WGS) entry which is preliminary data.</text>
</comment>
<accession>A0A512RQ48</accession>
<organism evidence="3 4">
    <name type="scientific">Chitinophaga cymbidii</name>
    <dbReference type="NCBI Taxonomy" id="1096750"/>
    <lineage>
        <taxon>Bacteria</taxon>
        <taxon>Pseudomonadati</taxon>
        <taxon>Bacteroidota</taxon>
        <taxon>Chitinophagia</taxon>
        <taxon>Chitinophagales</taxon>
        <taxon>Chitinophagaceae</taxon>
        <taxon>Chitinophaga</taxon>
    </lineage>
</organism>
<evidence type="ECO:0000313" key="4">
    <source>
        <dbReference type="Proteomes" id="UP000321436"/>
    </source>
</evidence>
<feature type="region of interest" description="Disordered" evidence="1">
    <location>
        <begin position="59"/>
        <end position="83"/>
    </location>
</feature>
<feature type="compositionally biased region" description="Pro residues" evidence="1">
    <location>
        <begin position="73"/>
        <end position="83"/>
    </location>
</feature>
<dbReference type="Proteomes" id="UP000321436">
    <property type="component" value="Unassembled WGS sequence"/>
</dbReference>
<reference evidence="3 4" key="1">
    <citation type="submission" date="2019-07" db="EMBL/GenBank/DDBJ databases">
        <title>Whole genome shotgun sequence of Chitinophaga cymbidii NBRC 109752.</title>
        <authorList>
            <person name="Hosoyama A."/>
            <person name="Uohara A."/>
            <person name="Ohji S."/>
            <person name="Ichikawa N."/>
        </authorList>
    </citation>
    <scope>NUCLEOTIDE SEQUENCE [LARGE SCALE GENOMIC DNA]</scope>
    <source>
        <strain evidence="3 4">NBRC 109752</strain>
    </source>
</reference>
<keyword evidence="2" id="KW-0472">Membrane</keyword>
<dbReference type="RefSeq" id="WP_146865778.1">
    <property type="nucleotide sequence ID" value="NZ_BKAU01000005.1"/>
</dbReference>
<dbReference type="AlphaFoldDB" id="A0A512RQ48"/>
<evidence type="ECO:0000256" key="1">
    <source>
        <dbReference type="SAM" id="MobiDB-lite"/>
    </source>
</evidence>
<evidence type="ECO:0000313" key="3">
    <source>
        <dbReference type="EMBL" id="GEP97820.1"/>
    </source>
</evidence>
<keyword evidence="2" id="KW-0812">Transmembrane</keyword>
<evidence type="ECO:0000256" key="2">
    <source>
        <dbReference type="SAM" id="Phobius"/>
    </source>
</evidence>
<proteinExistence type="predicted"/>
<feature type="transmembrane region" description="Helical" evidence="2">
    <location>
        <begin position="24"/>
        <end position="47"/>
    </location>
</feature>
<gene>
    <name evidence="3" type="ORF">CCY01nite_40800</name>
</gene>
<protein>
    <submittedName>
        <fullName evidence="3">Uncharacterized protein</fullName>
    </submittedName>
</protein>